<accession>A0A9N9KM33</accession>
<dbReference type="AlphaFoldDB" id="A0A9N9KM33"/>
<evidence type="ECO:0000313" key="2">
    <source>
        <dbReference type="Proteomes" id="UP000696280"/>
    </source>
</evidence>
<proteinExistence type="predicted"/>
<keyword evidence="2" id="KW-1185">Reference proteome</keyword>
<dbReference type="EMBL" id="CAJVRL010000035">
    <property type="protein sequence ID" value="CAG8950230.1"/>
    <property type="molecule type" value="Genomic_DNA"/>
</dbReference>
<organism evidence="1 2">
    <name type="scientific">Hymenoscyphus fraxineus</name>
    <dbReference type="NCBI Taxonomy" id="746836"/>
    <lineage>
        <taxon>Eukaryota</taxon>
        <taxon>Fungi</taxon>
        <taxon>Dikarya</taxon>
        <taxon>Ascomycota</taxon>
        <taxon>Pezizomycotina</taxon>
        <taxon>Leotiomycetes</taxon>
        <taxon>Helotiales</taxon>
        <taxon>Helotiaceae</taxon>
        <taxon>Hymenoscyphus</taxon>
    </lineage>
</organism>
<reference evidence="1" key="1">
    <citation type="submission" date="2021-07" db="EMBL/GenBank/DDBJ databases">
        <authorList>
            <person name="Durling M."/>
        </authorList>
    </citation>
    <scope>NUCLEOTIDE SEQUENCE</scope>
</reference>
<dbReference type="Proteomes" id="UP000696280">
    <property type="component" value="Unassembled WGS sequence"/>
</dbReference>
<gene>
    <name evidence="1" type="ORF">HYFRA_00008468</name>
</gene>
<sequence>MAQNCGILEKREGVPGVVMLTRGMKGAQGTGDRPGDQEKYQERWDRVRLRVPGWELLNYSLRVQSTATFYYHHLFLASIAM</sequence>
<name>A0A9N9KM33_9HELO</name>
<protein>
    <submittedName>
        <fullName evidence="1">Uncharacterized protein</fullName>
    </submittedName>
</protein>
<comment type="caution">
    <text evidence="1">The sequence shown here is derived from an EMBL/GenBank/DDBJ whole genome shotgun (WGS) entry which is preliminary data.</text>
</comment>
<evidence type="ECO:0000313" key="1">
    <source>
        <dbReference type="EMBL" id="CAG8950230.1"/>
    </source>
</evidence>